<dbReference type="PROSITE" id="PS50250">
    <property type="entry name" value="PCI"/>
    <property type="match status" value="1"/>
</dbReference>
<evidence type="ECO:0000256" key="4">
    <source>
        <dbReference type="ARBA" id="ARBA00022917"/>
    </source>
</evidence>
<dbReference type="GO" id="GO:0016282">
    <property type="term" value="C:eukaryotic 43S preinitiation complex"/>
    <property type="evidence" value="ECO:0007669"/>
    <property type="project" value="UniProtKB-UniRule"/>
</dbReference>
<keyword evidence="3 5" id="KW-0396">Initiation factor</keyword>
<dbReference type="InterPro" id="IPR045237">
    <property type="entry name" value="COPS7/eIF3m"/>
</dbReference>
<organism evidence="7 8">
    <name type="scientific">Pomacea canaliculata</name>
    <name type="common">Golden apple snail</name>
    <dbReference type="NCBI Taxonomy" id="400727"/>
    <lineage>
        <taxon>Eukaryota</taxon>
        <taxon>Metazoa</taxon>
        <taxon>Spiralia</taxon>
        <taxon>Lophotrochozoa</taxon>
        <taxon>Mollusca</taxon>
        <taxon>Gastropoda</taxon>
        <taxon>Caenogastropoda</taxon>
        <taxon>Architaenioglossa</taxon>
        <taxon>Ampullarioidea</taxon>
        <taxon>Ampullariidae</taxon>
        <taxon>Pomacea</taxon>
    </lineage>
</organism>
<comment type="similarity">
    <text evidence="5">Belongs to the eIF-3 subunit M family.</text>
</comment>
<comment type="subcellular location">
    <subcellularLocation>
        <location evidence="5">Cytoplasm</location>
    </subcellularLocation>
</comment>
<dbReference type="OMA" id="VCLKALW"/>
<dbReference type="GO" id="GO:0001732">
    <property type="term" value="P:formation of cytoplasmic translation initiation complex"/>
    <property type="evidence" value="ECO:0007669"/>
    <property type="project" value="UniProtKB-UniRule"/>
</dbReference>
<dbReference type="SMART" id="SM00088">
    <property type="entry name" value="PINT"/>
    <property type="match status" value="1"/>
</dbReference>
<dbReference type="InterPro" id="IPR040750">
    <property type="entry name" value="eIF3m_C_helix"/>
</dbReference>
<evidence type="ECO:0000313" key="8">
    <source>
        <dbReference type="Proteomes" id="UP000245119"/>
    </source>
</evidence>
<dbReference type="PANTHER" id="PTHR15350">
    <property type="entry name" value="COP9 SIGNALOSOME COMPLEX SUBUNIT 7/DENDRITIC CELL PROTEIN GA17"/>
    <property type="match status" value="1"/>
</dbReference>
<reference evidence="7 8" key="1">
    <citation type="submission" date="2018-04" db="EMBL/GenBank/DDBJ databases">
        <title>The genome of golden apple snail Pomacea canaliculata provides insight into stress tolerance and invasive adaptation.</title>
        <authorList>
            <person name="Liu C."/>
            <person name="Liu B."/>
            <person name="Ren Y."/>
            <person name="Zhang Y."/>
            <person name="Wang H."/>
            <person name="Li S."/>
            <person name="Jiang F."/>
            <person name="Yin L."/>
            <person name="Zhang G."/>
            <person name="Qian W."/>
            <person name="Fan W."/>
        </authorList>
    </citation>
    <scope>NUCLEOTIDE SEQUENCE [LARGE SCALE GENOMIC DNA]</scope>
    <source>
        <strain evidence="7">SZHN2017</strain>
        <tissue evidence="7">Muscle</tissue>
    </source>
</reference>
<keyword evidence="8" id="KW-1185">Reference proteome</keyword>
<keyword evidence="4 5" id="KW-0648">Protein biosynthesis</keyword>
<comment type="subunit">
    <text evidence="5">Component of the eukaryotic translation initiation factor 3 (eIF-3) complex.</text>
</comment>
<gene>
    <name evidence="7" type="ORF">C0Q70_04679</name>
</gene>
<dbReference type="InterPro" id="IPR000717">
    <property type="entry name" value="PCI_dom"/>
</dbReference>
<dbReference type="GO" id="GO:0003743">
    <property type="term" value="F:translation initiation factor activity"/>
    <property type="evidence" value="ECO:0007669"/>
    <property type="project" value="UniProtKB-UniRule"/>
</dbReference>
<evidence type="ECO:0000256" key="1">
    <source>
        <dbReference type="ARBA" id="ARBA00008482"/>
    </source>
</evidence>
<protein>
    <recommendedName>
        <fullName evidence="5">Eukaryotic translation initiation factor 3 subunit M</fullName>
        <shortName evidence="5">eIF3m</shortName>
    </recommendedName>
</protein>
<accession>A0A2T7PJ14</accession>
<evidence type="ECO:0000313" key="7">
    <source>
        <dbReference type="EMBL" id="PVD33423.1"/>
    </source>
</evidence>
<evidence type="ECO:0000256" key="5">
    <source>
        <dbReference type="HAMAP-Rule" id="MF_03012"/>
    </source>
</evidence>
<keyword evidence="2 5" id="KW-0963">Cytoplasm</keyword>
<comment type="function">
    <text evidence="5">Component of the eukaryotic translation initiation factor 3 (eIF-3) complex, which is involved in protein synthesis of a specialized repertoire of mRNAs and, together with other initiation factors, stimulates binding of mRNA and methionyl-tRNAi to the 40S ribosome. The eIF-3 complex specifically targets and initiates translation of a subset of mRNAs involved in cell proliferation.</text>
</comment>
<sequence length="391" mass="44277">MSNPVFIDIAVPDQTLELRSYLKSLGAEISEENAESGLLTDLKNIIEASSICWKELNSESDIEMVFNGIITLILVVAESEAESVVTLFCEKVGKAPHGDKRGVSRLKMLNNLFYGLDESSRLRAVVLTSMVRLAGQTDLLSMVPTDVERIRKWTAKWELSTVKLQNLYRTLYDALVELKAGEQATKVMIELLGTYTEDNASQARDDAHKCIVTCLADPNTLLMDHLLTLKPVKFLEGELIHDLLTIFVSGKLSQYQQFYKNNTDFIQSLGLNHENNMKKMRLLTFLQMAETRKEMDFAHIQEELLLGPQAVEEFVIDALKTKAVSARIDQMQKKVMVRSTTHRTFGKHHWQLISQHLADWEANLGSVESNLRSLATIQQQQQQQLVQQPAQ</sequence>
<feature type="domain" description="PCI" evidence="6">
    <location>
        <begin position="183"/>
        <end position="342"/>
    </location>
</feature>
<proteinExistence type="inferred from homology"/>
<dbReference type="HAMAP" id="MF_03012">
    <property type="entry name" value="eIF3m"/>
    <property type="match status" value="1"/>
</dbReference>
<dbReference type="InterPro" id="IPR027528">
    <property type="entry name" value="eIF3m"/>
</dbReference>
<dbReference type="PANTHER" id="PTHR15350:SF2">
    <property type="entry name" value="EUKARYOTIC TRANSLATION INITIATION FACTOR 3 SUBUNIT M"/>
    <property type="match status" value="1"/>
</dbReference>
<dbReference type="GO" id="GO:0071541">
    <property type="term" value="C:eukaryotic translation initiation factor 3 complex, eIF3m"/>
    <property type="evidence" value="ECO:0007669"/>
    <property type="project" value="UniProtKB-UniRule"/>
</dbReference>
<dbReference type="Proteomes" id="UP000245119">
    <property type="component" value="Linkage Group LG3"/>
</dbReference>
<comment type="caution">
    <text evidence="7">The sequence shown here is derived from an EMBL/GenBank/DDBJ whole genome shotgun (WGS) entry which is preliminary data.</text>
</comment>
<evidence type="ECO:0000256" key="3">
    <source>
        <dbReference type="ARBA" id="ARBA00022540"/>
    </source>
</evidence>
<name>A0A2T7PJ14_POMCA</name>
<evidence type="ECO:0000256" key="2">
    <source>
        <dbReference type="ARBA" id="ARBA00022490"/>
    </source>
</evidence>
<dbReference type="Pfam" id="PF18005">
    <property type="entry name" value="eIF3m_C_helix"/>
    <property type="match status" value="1"/>
</dbReference>
<comment type="similarity">
    <text evidence="1">Belongs to the CSN7/EIF3M family. CSN7 subfamily.</text>
</comment>
<dbReference type="EMBL" id="PZQS01000003">
    <property type="protein sequence ID" value="PVD33423.1"/>
    <property type="molecule type" value="Genomic_DNA"/>
</dbReference>
<dbReference type="OrthoDB" id="10267031at2759"/>
<evidence type="ECO:0000259" key="6">
    <source>
        <dbReference type="PROSITE" id="PS50250"/>
    </source>
</evidence>
<dbReference type="STRING" id="400727.A0A2T7PJ14"/>
<dbReference type="AlphaFoldDB" id="A0A2T7PJ14"/>
<dbReference type="Pfam" id="PF01399">
    <property type="entry name" value="PCI"/>
    <property type="match status" value="1"/>
</dbReference>
<dbReference type="GO" id="GO:0033290">
    <property type="term" value="C:eukaryotic 48S preinitiation complex"/>
    <property type="evidence" value="ECO:0007669"/>
    <property type="project" value="UniProtKB-UniRule"/>
</dbReference>